<keyword evidence="1" id="KW-0472">Membrane</keyword>
<feature type="transmembrane region" description="Helical" evidence="1">
    <location>
        <begin position="20"/>
        <end position="44"/>
    </location>
</feature>
<keyword evidence="1" id="KW-1133">Transmembrane helix</keyword>
<evidence type="ECO:0000313" key="2">
    <source>
        <dbReference type="EMBL" id="NLS08622.1"/>
    </source>
</evidence>
<keyword evidence="3" id="KW-1185">Reference proteome</keyword>
<protein>
    <submittedName>
        <fullName evidence="2">Uncharacterized protein</fullName>
    </submittedName>
</protein>
<reference evidence="2 3" key="1">
    <citation type="submission" date="2020-04" db="EMBL/GenBank/DDBJ databases">
        <title>Nesterenkonia sp. nov., isolated from marine sediment.</title>
        <authorList>
            <person name="Zhang G."/>
        </authorList>
    </citation>
    <scope>NUCLEOTIDE SEQUENCE [LARGE SCALE GENOMIC DNA]</scope>
    <source>
        <strain evidence="2 3">MY13</strain>
    </source>
</reference>
<name>A0A7X8TH45_9MICC</name>
<dbReference type="Proteomes" id="UP000523139">
    <property type="component" value="Unassembled WGS sequence"/>
</dbReference>
<dbReference type="EMBL" id="JABAHY010000001">
    <property type="protein sequence ID" value="NLS08622.1"/>
    <property type="molecule type" value="Genomic_DNA"/>
</dbReference>
<accession>A0A7X8TH45</accession>
<organism evidence="2 3">
    <name type="scientific">Nesterenkonia sedimenti</name>
    <dbReference type="NCBI Taxonomy" id="1463632"/>
    <lineage>
        <taxon>Bacteria</taxon>
        <taxon>Bacillati</taxon>
        <taxon>Actinomycetota</taxon>
        <taxon>Actinomycetes</taxon>
        <taxon>Micrococcales</taxon>
        <taxon>Micrococcaceae</taxon>
        <taxon>Nesterenkonia</taxon>
    </lineage>
</organism>
<keyword evidence="1" id="KW-0812">Transmembrane</keyword>
<gene>
    <name evidence="2" type="ORF">HGQ17_01090</name>
</gene>
<comment type="caution">
    <text evidence="2">The sequence shown here is derived from an EMBL/GenBank/DDBJ whole genome shotgun (WGS) entry which is preliminary data.</text>
</comment>
<evidence type="ECO:0000313" key="3">
    <source>
        <dbReference type="Proteomes" id="UP000523139"/>
    </source>
</evidence>
<dbReference type="RefSeq" id="WP_168886116.1">
    <property type="nucleotide sequence ID" value="NZ_JABAHY010000001.1"/>
</dbReference>
<proteinExistence type="predicted"/>
<sequence length="58" mass="6299">MNLPVLALLADEYNGYELPMAAWIYGVGIFAILMLSLLITLGFASKGKELPADPQAHH</sequence>
<evidence type="ECO:0000256" key="1">
    <source>
        <dbReference type="SAM" id="Phobius"/>
    </source>
</evidence>
<dbReference type="AlphaFoldDB" id="A0A7X8TH45"/>